<dbReference type="EC" id="3.4.21.89" evidence="4 7"/>
<feature type="active site" evidence="6">
    <location>
        <position position="174"/>
    </location>
</feature>
<keyword evidence="7" id="KW-1133">Transmembrane helix</keyword>
<feature type="active site" evidence="6">
    <location>
        <position position="96"/>
    </location>
</feature>
<dbReference type="Proteomes" id="UP000239203">
    <property type="component" value="Unassembled WGS sequence"/>
</dbReference>
<feature type="transmembrane region" description="Helical" evidence="7">
    <location>
        <begin position="288"/>
        <end position="309"/>
    </location>
</feature>
<evidence type="ECO:0000256" key="6">
    <source>
        <dbReference type="PIRSR" id="PIRSR600223-1"/>
    </source>
</evidence>
<protein>
    <recommendedName>
        <fullName evidence="4 7">Signal peptidase I</fullName>
        <ecNumber evidence="4 7">3.4.21.89</ecNumber>
    </recommendedName>
</protein>
<dbReference type="GO" id="GO:0009003">
    <property type="term" value="F:signal peptidase activity"/>
    <property type="evidence" value="ECO:0007669"/>
    <property type="project" value="UniProtKB-EC"/>
</dbReference>
<evidence type="ECO:0000256" key="5">
    <source>
        <dbReference type="ARBA" id="ARBA00022801"/>
    </source>
</evidence>
<gene>
    <name evidence="10" type="ORF">CLV40_120126</name>
</gene>
<reference evidence="10 11" key="1">
    <citation type="submission" date="2018-02" db="EMBL/GenBank/DDBJ databases">
        <title>Genomic Encyclopedia of Archaeal and Bacterial Type Strains, Phase II (KMG-II): from individual species to whole genera.</title>
        <authorList>
            <person name="Goeker M."/>
        </authorList>
    </citation>
    <scope>NUCLEOTIDE SEQUENCE [LARGE SCALE GENOMIC DNA]</scope>
    <source>
        <strain evidence="10 11">YU 961-1</strain>
    </source>
</reference>
<evidence type="ECO:0000256" key="7">
    <source>
        <dbReference type="RuleBase" id="RU362042"/>
    </source>
</evidence>
<feature type="transmembrane region" description="Helical" evidence="7">
    <location>
        <begin position="64"/>
        <end position="86"/>
    </location>
</feature>
<dbReference type="NCBIfam" id="TIGR02227">
    <property type="entry name" value="sigpep_I_bact"/>
    <property type="match status" value="1"/>
</dbReference>
<comment type="caution">
    <text evidence="7">Lacks conserved residue(s) required for the propagation of feature annotation.</text>
</comment>
<dbReference type="PROSITE" id="PS00761">
    <property type="entry name" value="SPASE_I_3"/>
    <property type="match status" value="1"/>
</dbReference>
<evidence type="ECO:0000259" key="9">
    <source>
        <dbReference type="Pfam" id="PF10502"/>
    </source>
</evidence>
<dbReference type="InterPro" id="IPR036286">
    <property type="entry name" value="LexA/Signal_pep-like_sf"/>
</dbReference>
<proteinExistence type="inferred from homology"/>
<comment type="catalytic activity">
    <reaction evidence="1 7">
        <text>Cleavage of hydrophobic, N-terminal signal or leader sequences from secreted and periplasmic proteins.</text>
        <dbReference type="EC" id="3.4.21.89"/>
    </reaction>
</comment>
<dbReference type="PANTHER" id="PTHR43390:SF1">
    <property type="entry name" value="CHLOROPLAST PROCESSING PEPTIDASE"/>
    <property type="match status" value="1"/>
</dbReference>
<feature type="region of interest" description="Disordered" evidence="8">
    <location>
        <begin position="1"/>
        <end position="58"/>
    </location>
</feature>
<dbReference type="AlphaFoldDB" id="A0A2S6GGR8"/>
<dbReference type="GO" id="GO:0004252">
    <property type="term" value="F:serine-type endopeptidase activity"/>
    <property type="evidence" value="ECO:0007669"/>
    <property type="project" value="InterPro"/>
</dbReference>
<dbReference type="InterPro" id="IPR019758">
    <property type="entry name" value="Pept_S26A_signal_pept_1_CS"/>
</dbReference>
<keyword evidence="7" id="KW-0645">Protease</keyword>
<evidence type="ECO:0000313" key="10">
    <source>
        <dbReference type="EMBL" id="PPK64403.1"/>
    </source>
</evidence>
<evidence type="ECO:0000256" key="8">
    <source>
        <dbReference type="SAM" id="MobiDB-lite"/>
    </source>
</evidence>
<comment type="subcellular location">
    <subcellularLocation>
        <location evidence="2">Cell membrane</location>
        <topology evidence="2">Single-pass type II membrane protein</topology>
    </subcellularLocation>
    <subcellularLocation>
        <location evidence="7">Membrane</location>
        <topology evidence="7">Single-pass type II membrane protein</topology>
    </subcellularLocation>
</comment>
<evidence type="ECO:0000256" key="1">
    <source>
        <dbReference type="ARBA" id="ARBA00000677"/>
    </source>
</evidence>
<accession>A0A2S6GGR8</accession>
<evidence type="ECO:0000256" key="3">
    <source>
        <dbReference type="ARBA" id="ARBA00009370"/>
    </source>
</evidence>
<keyword evidence="11" id="KW-1185">Reference proteome</keyword>
<dbReference type="GO" id="GO:0006465">
    <property type="term" value="P:signal peptide processing"/>
    <property type="evidence" value="ECO:0007669"/>
    <property type="project" value="InterPro"/>
</dbReference>
<keyword evidence="7" id="KW-0812">Transmembrane</keyword>
<keyword evidence="7" id="KW-0472">Membrane</keyword>
<dbReference type="EMBL" id="PTIX01000020">
    <property type="protein sequence ID" value="PPK64403.1"/>
    <property type="molecule type" value="Genomic_DNA"/>
</dbReference>
<comment type="caution">
    <text evidence="10">The sequence shown here is derived from an EMBL/GenBank/DDBJ whole genome shotgun (WGS) entry which is preliminary data.</text>
</comment>
<dbReference type="PRINTS" id="PR00727">
    <property type="entry name" value="LEADERPTASE"/>
</dbReference>
<evidence type="ECO:0000256" key="4">
    <source>
        <dbReference type="ARBA" id="ARBA00013208"/>
    </source>
</evidence>
<dbReference type="InterPro" id="IPR000223">
    <property type="entry name" value="Pept_S26A_signal_pept_1"/>
</dbReference>
<comment type="similarity">
    <text evidence="3 7">Belongs to the peptidase S26 family.</text>
</comment>
<dbReference type="OrthoDB" id="9815782at2"/>
<dbReference type="Pfam" id="PF10502">
    <property type="entry name" value="Peptidase_S26"/>
    <property type="match status" value="1"/>
</dbReference>
<feature type="compositionally biased region" description="Basic and acidic residues" evidence="8">
    <location>
        <begin position="48"/>
        <end position="58"/>
    </location>
</feature>
<feature type="domain" description="Peptidase S26" evidence="9">
    <location>
        <begin position="67"/>
        <end position="265"/>
    </location>
</feature>
<dbReference type="InterPro" id="IPR019533">
    <property type="entry name" value="Peptidase_S26"/>
</dbReference>
<dbReference type="PANTHER" id="PTHR43390">
    <property type="entry name" value="SIGNAL PEPTIDASE I"/>
    <property type="match status" value="1"/>
</dbReference>
<name>A0A2S6GGR8_9PSEU</name>
<keyword evidence="5 7" id="KW-0378">Hydrolase</keyword>
<dbReference type="CDD" id="cd06530">
    <property type="entry name" value="S26_SPase_I"/>
    <property type="match status" value="1"/>
</dbReference>
<evidence type="ECO:0000313" key="11">
    <source>
        <dbReference type="Proteomes" id="UP000239203"/>
    </source>
</evidence>
<sequence length="321" mass="34727">MSDADGVVPGDRRGAEDLDVVETDSTRETPQSPEVGHTEPASDPTPEELGKPDEPEKQSKKRGFFAELGILLGVALALTIVIQLFIARVFLIPSESMEATLHGCDGCYGDRVLVDKVVYYFRDPEPGDVVVFKRPDTWNSDGPANRSDNALFAWAQDFASQFGLAEPSNEDLVKRVIAVGGQTVQCCDDQQRVLVDGKPLDEPYIHHLTENDEQRPFAPVTVAPGMLWVMGDNRNASGDSRIQGGGGVNGFVPVDNVIGKVRTIILPPSRWQGVGDHNPQAQSLSAPAWQVGIPAGAGLAAAFPTVWLGRRLRRKLAGRGR</sequence>
<dbReference type="SUPFAM" id="SSF51306">
    <property type="entry name" value="LexA/Signal peptidase"/>
    <property type="match status" value="1"/>
</dbReference>
<dbReference type="Gene3D" id="2.10.109.10">
    <property type="entry name" value="Umud Fragment, subunit A"/>
    <property type="match status" value="1"/>
</dbReference>
<evidence type="ECO:0000256" key="2">
    <source>
        <dbReference type="ARBA" id="ARBA00004401"/>
    </source>
</evidence>
<dbReference type="GO" id="GO:0005886">
    <property type="term" value="C:plasma membrane"/>
    <property type="evidence" value="ECO:0007669"/>
    <property type="project" value="UniProtKB-SubCell"/>
</dbReference>
<organism evidence="10 11">
    <name type="scientific">Actinokineospora auranticolor</name>
    <dbReference type="NCBI Taxonomy" id="155976"/>
    <lineage>
        <taxon>Bacteria</taxon>
        <taxon>Bacillati</taxon>
        <taxon>Actinomycetota</taxon>
        <taxon>Actinomycetes</taxon>
        <taxon>Pseudonocardiales</taxon>
        <taxon>Pseudonocardiaceae</taxon>
        <taxon>Actinokineospora</taxon>
    </lineage>
</organism>